<keyword evidence="3 5" id="KW-0346">Stress response</keyword>
<dbReference type="KEGG" id="mphi:EG856_03300"/>
<dbReference type="Gene3D" id="3.30.390.60">
    <property type="entry name" value="Heat-inducible transcription repressor hrca homolog, domain 3"/>
    <property type="match status" value="1"/>
</dbReference>
<dbReference type="EMBL" id="CP034841">
    <property type="protein sequence ID" value="QBF34916.1"/>
    <property type="molecule type" value="Genomic_DNA"/>
</dbReference>
<comment type="similarity">
    <text evidence="5">Belongs to the HrcA family.</text>
</comment>
<sequence length="335" mass="38156">MSNFVLNPDKQFILKSVIDLYIETGQPVGSSTLVERFSIKFSSAKVRYIMNELEQLGYLEKTYSSSGRVPSIKGYKYYANYLVLHDSYSLREKIKDIFANRRTNVDETIKQACKVISDTIGLTLITSETNENSTLKSIQLVPLSVDMATIVLVTSFGEVSHKTINIDLTKSDMEDLRIAIRIFKERLINIPILKLRETADSLAPILATQIKNYESILESMVNKVFDFELQNKNVVYGKDKIVLVDEISRRDLSNILYLIENQSIWKTIEGDKTDEDATLKISVRDDHSSIITKKIEGNDNKIREISLIGSNRMNYHKSIAAIKLLEDLIIDKGEK</sequence>
<dbReference type="Pfam" id="PF01628">
    <property type="entry name" value="HrcA"/>
    <property type="match status" value="1"/>
</dbReference>
<name>A0A4P6MQ99_9BACT</name>
<dbReference type="HAMAP" id="MF_00081">
    <property type="entry name" value="HrcA"/>
    <property type="match status" value="1"/>
</dbReference>
<dbReference type="Proteomes" id="UP000289326">
    <property type="component" value="Chromosome"/>
</dbReference>
<dbReference type="GO" id="GO:0003677">
    <property type="term" value="F:DNA binding"/>
    <property type="evidence" value="ECO:0007669"/>
    <property type="project" value="InterPro"/>
</dbReference>
<dbReference type="InterPro" id="IPR036390">
    <property type="entry name" value="WH_DNA-bd_sf"/>
</dbReference>
<dbReference type="InterPro" id="IPR029016">
    <property type="entry name" value="GAF-like_dom_sf"/>
</dbReference>
<gene>
    <name evidence="5 7" type="primary">hrcA</name>
    <name evidence="7" type="ORF">EG856_03300</name>
</gene>
<dbReference type="SUPFAM" id="SSF55781">
    <property type="entry name" value="GAF domain-like"/>
    <property type="match status" value="1"/>
</dbReference>
<dbReference type="NCBIfam" id="TIGR00331">
    <property type="entry name" value="hrcA"/>
    <property type="match status" value="1"/>
</dbReference>
<dbReference type="SUPFAM" id="SSF46785">
    <property type="entry name" value="Winged helix' DNA-binding domain"/>
    <property type="match status" value="1"/>
</dbReference>
<organism evidence="7 8">
    <name type="scientific">Mycoplasmopsis phocirhinis</name>
    <dbReference type="NCBI Taxonomy" id="142650"/>
    <lineage>
        <taxon>Bacteria</taxon>
        <taxon>Bacillati</taxon>
        <taxon>Mycoplasmatota</taxon>
        <taxon>Mycoplasmoidales</taxon>
        <taxon>Metamycoplasmataceae</taxon>
        <taxon>Mycoplasmopsis</taxon>
    </lineage>
</organism>
<dbReference type="GO" id="GO:0045892">
    <property type="term" value="P:negative regulation of DNA-templated transcription"/>
    <property type="evidence" value="ECO:0007669"/>
    <property type="project" value="UniProtKB-UniRule"/>
</dbReference>
<keyword evidence="2 5" id="KW-0805">Transcription regulation</keyword>
<comment type="function">
    <text evidence="5">Negative regulator of class I heat shock genes (grpE-dnaK-dnaJ and groELS operons). Prevents heat-shock induction of these operons.</text>
</comment>
<evidence type="ECO:0000256" key="2">
    <source>
        <dbReference type="ARBA" id="ARBA00023015"/>
    </source>
</evidence>
<evidence type="ECO:0000313" key="7">
    <source>
        <dbReference type="EMBL" id="QBF34916.1"/>
    </source>
</evidence>
<dbReference type="AlphaFoldDB" id="A0A4P6MQ99"/>
<dbReference type="PANTHER" id="PTHR34824">
    <property type="entry name" value="HEAT-INDUCIBLE TRANSCRIPTION REPRESSOR HRCA"/>
    <property type="match status" value="1"/>
</dbReference>
<keyword evidence="1 5" id="KW-0678">Repressor</keyword>
<dbReference type="Gene3D" id="3.30.450.40">
    <property type="match status" value="1"/>
</dbReference>
<evidence type="ECO:0000256" key="5">
    <source>
        <dbReference type="HAMAP-Rule" id="MF_00081"/>
    </source>
</evidence>
<evidence type="ECO:0000313" key="8">
    <source>
        <dbReference type="Proteomes" id="UP000289326"/>
    </source>
</evidence>
<evidence type="ECO:0000259" key="6">
    <source>
        <dbReference type="Pfam" id="PF01628"/>
    </source>
</evidence>
<evidence type="ECO:0000256" key="4">
    <source>
        <dbReference type="ARBA" id="ARBA00023163"/>
    </source>
</evidence>
<evidence type="ECO:0000256" key="1">
    <source>
        <dbReference type="ARBA" id="ARBA00022491"/>
    </source>
</evidence>
<feature type="domain" description="Heat-inducible transcription repressor HrcA C-terminal" evidence="6">
    <location>
        <begin position="106"/>
        <end position="319"/>
    </location>
</feature>
<dbReference type="InterPro" id="IPR002571">
    <property type="entry name" value="HrcA"/>
</dbReference>
<reference evidence="7 8" key="1">
    <citation type="submission" date="2019-01" db="EMBL/GenBank/DDBJ databases">
        <title>Complete sequence and annotation of the Mycoplasma phocirhinis strain 852T genome.</title>
        <authorList>
            <person name="Frasca S.Jr."/>
            <person name="Kutish G.F."/>
            <person name="Castellanos Gell J."/>
            <person name="Michaels D.L."/>
            <person name="Brown D.R."/>
        </authorList>
    </citation>
    <scope>NUCLEOTIDE SEQUENCE [LARGE SCALE GENOMIC DNA]</scope>
    <source>
        <strain evidence="7 8">852</strain>
    </source>
</reference>
<dbReference type="PIRSF" id="PIRSF005485">
    <property type="entry name" value="HrcA"/>
    <property type="match status" value="1"/>
</dbReference>
<dbReference type="InterPro" id="IPR036388">
    <property type="entry name" value="WH-like_DNA-bd_sf"/>
</dbReference>
<evidence type="ECO:0000256" key="3">
    <source>
        <dbReference type="ARBA" id="ARBA00023016"/>
    </source>
</evidence>
<dbReference type="OrthoDB" id="9783139at2"/>
<dbReference type="Gene3D" id="1.10.10.10">
    <property type="entry name" value="Winged helix-like DNA-binding domain superfamily/Winged helix DNA-binding domain"/>
    <property type="match status" value="1"/>
</dbReference>
<dbReference type="InterPro" id="IPR023120">
    <property type="entry name" value="WHTH_transcript_rep_HrcA_IDD"/>
</dbReference>
<proteinExistence type="inferred from homology"/>
<protein>
    <recommendedName>
        <fullName evidence="5">Heat-inducible transcription repressor HrcA</fullName>
    </recommendedName>
</protein>
<dbReference type="PANTHER" id="PTHR34824:SF1">
    <property type="entry name" value="HEAT-INDUCIBLE TRANSCRIPTION REPRESSOR HRCA"/>
    <property type="match status" value="1"/>
</dbReference>
<keyword evidence="8" id="KW-1185">Reference proteome</keyword>
<keyword evidence="4 5" id="KW-0804">Transcription</keyword>
<dbReference type="InterPro" id="IPR021153">
    <property type="entry name" value="HrcA_C"/>
</dbReference>
<accession>A0A4P6MQ99</accession>
<dbReference type="RefSeq" id="WP_130429693.1">
    <property type="nucleotide sequence ID" value="NZ_CP034841.1"/>
</dbReference>